<dbReference type="CDD" id="cd06223">
    <property type="entry name" value="PRTases_typeI"/>
    <property type="match status" value="1"/>
</dbReference>
<protein>
    <submittedName>
        <fullName evidence="1">Phosphoribosyltransferase-like domain-containing protein</fullName>
    </submittedName>
</protein>
<dbReference type="Proteomes" id="UP000663722">
    <property type="component" value="Chromosome"/>
</dbReference>
<organism evidence="1 2">
    <name type="scientific">Desulfonema magnum</name>
    <dbReference type="NCBI Taxonomy" id="45655"/>
    <lineage>
        <taxon>Bacteria</taxon>
        <taxon>Pseudomonadati</taxon>
        <taxon>Thermodesulfobacteriota</taxon>
        <taxon>Desulfobacteria</taxon>
        <taxon>Desulfobacterales</taxon>
        <taxon>Desulfococcaceae</taxon>
        <taxon>Desulfonema</taxon>
    </lineage>
</organism>
<dbReference type="KEGG" id="dmm:dnm_004340"/>
<dbReference type="EMBL" id="CP061800">
    <property type="protein sequence ID" value="QTA84438.1"/>
    <property type="molecule type" value="Genomic_DNA"/>
</dbReference>
<evidence type="ECO:0000313" key="2">
    <source>
        <dbReference type="Proteomes" id="UP000663722"/>
    </source>
</evidence>
<gene>
    <name evidence="1" type="ORF">dnm_004340</name>
</gene>
<proteinExistence type="predicted"/>
<name>A0A975BFQ0_9BACT</name>
<keyword evidence="1" id="KW-0328">Glycosyltransferase</keyword>
<dbReference type="RefSeq" id="WP_207680923.1">
    <property type="nucleotide sequence ID" value="NZ_CP061800.1"/>
</dbReference>
<reference evidence="1" key="1">
    <citation type="journal article" date="2021" name="Microb. Physiol.">
        <title>Proteogenomic Insights into the Physiology of Marine, Sulfate-Reducing, Filamentous Desulfonema limicola and Desulfonema magnum.</title>
        <authorList>
            <person name="Schnaars V."/>
            <person name="Wohlbrand L."/>
            <person name="Scheve S."/>
            <person name="Hinrichs C."/>
            <person name="Reinhardt R."/>
            <person name="Rabus R."/>
        </authorList>
    </citation>
    <scope>NUCLEOTIDE SEQUENCE</scope>
    <source>
        <strain evidence="1">4be13</strain>
    </source>
</reference>
<keyword evidence="1" id="KW-0808">Transferase</keyword>
<dbReference type="InterPro" id="IPR029057">
    <property type="entry name" value="PRTase-like"/>
</dbReference>
<sequence length="290" mass="32325">MNNIKSKEILNDCASFGYASETKMADEQQKTDAISYEETLPEEGISGELEKVRGVVSSRKTNIRITENDPDWLAGKEKGDKAAADRFAEKFWSEEHTRELRKQIENPENTLFISVPSSSKKNVHPVSLAEKLFQEFGGKFVTGETYFDVLHERQSKKIGPFERVFHPRIYEPVNSKILKAAVGDREVIVTDDIFTTGGSAASLIRAPDRMGISVKAVTGYFGNTKLAVPPQIISSMHKALKNAGIPVKARELAKHLTFEEAKIIIELAKKAGSENEKTELTRKLQGISDR</sequence>
<dbReference type="InterPro" id="IPR000836">
    <property type="entry name" value="PRTase_dom"/>
</dbReference>
<evidence type="ECO:0000313" key="1">
    <source>
        <dbReference type="EMBL" id="QTA84438.1"/>
    </source>
</evidence>
<dbReference type="SUPFAM" id="SSF53271">
    <property type="entry name" value="PRTase-like"/>
    <property type="match status" value="1"/>
</dbReference>
<dbReference type="AlphaFoldDB" id="A0A975BFQ0"/>
<dbReference type="GO" id="GO:0016757">
    <property type="term" value="F:glycosyltransferase activity"/>
    <property type="evidence" value="ECO:0007669"/>
    <property type="project" value="UniProtKB-KW"/>
</dbReference>
<keyword evidence="2" id="KW-1185">Reference proteome</keyword>
<accession>A0A975BFQ0</accession>
<dbReference type="Gene3D" id="3.40.50.2020">
    <property type="match status" value="1"/>
</dbReference>